<gene>
    <name evidence="1" type="ORF">L917_14868</name>
</gene>
<sequence length="164" mass="19009">MVKWMQAIVCLIQRSVSQTKKMLKTVTSTFWSTFWSTSRKVSAFFGTINKMYHKTCLWTVDCRLHRLGISLLHSFLHQRKPHRPKRMSSRRRVGSVRIRCEGDGEEEGLLAGEDREQQRLLDYGTLPQIVYVVLSDSILTRAGVLIENGSDSPRFVCNLHYLLH</sequence>
<dbReference type="AlphaFoldDB" id="W2KMS4"/>
<evidence type="ECO:0000313" key="1">
    <source>
        <dbReference type="EMBL" id="ETL85625.1"/>
    </source>
</evidence>
<protein>
    <submittedName>
        <fullName evidence="1">Uncharacterized protein</fullName>
    </submittedName>
</protein>
<proteinExistence type="predicted"/>
<dbReference type="Proteomes" id="UP000054423">
    <property type="component" value="Unassembled WGS sequence"/>
</dbReference>
<accession>W2KMS4</accession>
<reference evidence="1" key="1">
    <citation type="submission" date="2013-11" db="EMBL/GenBank/DDBJ databases">
        <title>The Genome Sequence of Phytophthora parasitica CHvinca01.</title>
        <authorList>
            <consortium name="The Broad Institute Genomics Platform"/>
            <person name="Russ C."/>
            <person name="Tyler B."/>
            <person name="Panabieres F."/>
            <person name="Shan W."/>
            <person name="Tripathy S."/>
            <person name="Grunwald N."/>
            <person name="Machado M."/>
            <person name="Johnson C.S."/>
            <person name="Arredondo F."/>
            <person name="Hong C."/>
            <person name="Coffey M."/>
            <person name="Young S.K."/>
            <person name="Zeng Q."/>
            <person name="Gargeya S."/>
            <person name="Fitzgerald M."/>
            <person name="Abouelleil A."/>
            <person name="Alvarado L."/>
            <person name="Chapman S.B."/>
            <person name="Gainer-Dewar J."/>
            <person name="Goldberg J."/>
            <person name="Griggs A."/>
            <person name="Gujja S."/>
            <person name="Hansen M."/>
            <person name="Howarth C."/>
            <person name="Imamovic A."/>
            <person name="Ireland A."/>
            <person name="Larimer J."/>
            <person name="McCowan C."/>
            <person name="Murphy C."/>
            <person name="Pearson M."/>
            <person name="Poon T.W."/>
            <person name="Priest M."/>
            <person name="Roberts A."/>
            <person name="Saif S."/>
            <person name="Shea T."/>
            <person name="Sykes S."/>
            <person name="Wortman J."/>
            <person name="Nusbaum C."/>
            <person name="Birren B."/>
        </authorList>
    </citation>
    <scope>NUCLEOTIDE SEQUENCE [LARGE SCALE GENOMIC DNA]</scope>
    <source>
        <strain evidence="1">CHvinca01</strain>
    </source>
</reference>
<dbReference type="EMBL" id="KI681584">
    <property type="protein sequence ID" value="ETL85625.1"/>
    <property type="molecule type" value="Genomic_DNA"/>
</dbReference>
<organism evidence="1">
    <name type="scientific">Phytophthora nicotianae</name>
    <name type="common">Potato buckeye rot agent</name>
    <name type="synonym">Phytophthora parasitica</name>
    <dbReference type="NCBI Taxonomy" id="4792"/>
    <lineage>
        <taxon>Eukaryota</taxon>
        <taxon>Sar</taxon>
        <taxon>Stramenopiles</taxon>
        <taxon>Oomycota</taxon>
        <taxon>Peronosporomycetes</taxon>
        <taxon>Peronosporales</taxon>
        <taxon>Peronosporaceae</taxon>
        <taxon>Phytophthora</taxon>
    </lineage>
</organism>
<name>W2KMS4_PHYNI</name>